<dbReference type="InterPro" id="IPR013766">
    <property type="entry name" value="Thioredoxin_domain"/>
</dbReference>
<name>A0A345ZAW8_9BACT</name>
<dbReference type="PANTHER" id="PTHR45663">
    <property type="entry name" value="GEO12009P1"/>
    <property type="match status" value="1"/>
</dbReference>
<dbReference type="Gene3D" id="3.40.30.10">
    <property type="entry name" value="Glutaredoxin"/>
    <property type="match status" value="2"/>
</dbReference>
<sequence>MKLFKIVVLLAAVICLVSLYADQKDEIKKEDVIMNEKKESGLQIVASKIQLFMYEGCSYCVNVRLFLEKYNLLEKVEFIDAAIPANKELLKTISGRTQAPYLVDKDANVSMPESEDIMKYLAKKFNVAGYQETRKPLSNFDNGEKQHDADTFLSDVCKASKPVVILVSTTWCPPCKVFKPIFIEIAKEFADQFEFILVDGDANRKIVDQLGVRAYPTVVFYKHGKRIELQYSRSKIGFIQAIQKLL</sequence>
<dbReference type="InterPro" id="IPR036249">
    <property type="entry name" value="Thioredoxin-like_sf"/>
</dbReference>
<feature type="chain" id="PRO_5017071799" description="Thioredoxin" evidence="4">
    <location>
        <begin position="21"/>
        <end position="246"/>
    </location>
</feature>
<evidence type="ECO:0008006" key="9">
    <source>
        <dbReference type="Google" id="ProtNLM"/>
    </source>
</evidence>
<organism evidence="7 8">
    <name type="scientific">Candidatus Chromulinivorax destructor</name>
    <dbReference type="NCBI Taxonomy" id="2066483"/>
    <lineage>
        <taxon>Bacteria</taxon>
        <taxon>Candidatus Babelota</taxon>
        <taxon>Candidatus Babeliae</taxon>
        <taxon>Candidatus Babeliales</taxon>
        <taxon>Candidatus Chromulinivoraceae</taxon>
        <taxon>Candidatus Chromulinivorax</taxon>
    </lineage>
</organism>
<reference evidence="7 8" key="1">
    <citation type="submission" date="2017-12" db="EMBL/GenBank/DDBJ databases">
        <title>Chromulinavorax destructans is a abundant pathogen of dominant heterotrophic picoflagllates.</title>
        <authorList>
            <person name="Deeg C.M."/>
            <person name="Zimmer M."/>
            <person name="Suttle C.A."/>
        </authorList>
    </citation>
    <scope>NUCLEOTIDE SEQUENCE [LARGE SCALE GENOMIC DNA]</scope>
    <source>
        <strain evidence="7 8">SeV1</strain>
    </source>
</reference>
<dbReference type="PANTHER" id="PTHR45663:SF11">
    <property type="entry name" value="GEO12009P1"/>
    <property type="match status" value="1"/>
</dbReference>
<keyword evidence="1" id="KW-0813">Transport</keyword>
<keyword evidence="3" id="KW-1015">Disulfide bond</keyword>
<dbReference type="KEGG" id="cdes:C0J27_01580"/>
<evidence type="ECO:0000259" key="6">
    <source>
        <dbReference type="PROSITE" id="PS51352"/>
    </source>
</evidence>
<dbReference type="PROSITE" id="PS00194">
    <property type="entry name" value="THIOREDOXIN_1"/>
    <property type="match status" value="1"/>
</dbReference>
<dbReference type="OrthoDB" id="9808735at2"/>
<dbReference type="GO" id="GO:0015035">
    <property type="term" value="F:protein-disulfide reductase activity"/>
    <property type="evidence" value="ECO:0007669"/>
    <property type="project" value="TreeGrafter"/>
</dbReference>
<dbReference type="RefSeq" id="WP_115585450.1">
    <property type="nucleotide sequence ID" value="NZ_CP025544.1"/>
</dbReference>
<dbReference type="InterPro" id="IPR017937">
    <property type="entry name" value="Thioredoxin_CS"/>
</dbReference>
<evidence type="ECO:0000256" key="4">
    <source>
        <dbReference type="SAM" id="SignalP"/>
    </source>
</evidence>
<evidence type="ECO:0000259" key="5">
    <source>
        <dbReference type="PROSITE" id="PS50404"/>
    </source>
</evidence>
<dbReference type="AlphaFoldDB" id="A0A345ZAW8"/>
<dbReference type="SUPFAM" id="SSF52833">
    <property type="entry name" value="Thioredoxin-like"/>
    <property type="match status" value="2"/>
</dbReference>
<dbReference type="Pfam" id="PF00085">
    <property type="entry name" value="Thioredoxin"/>
    <property type="match status" value="1"/>
</dbReference>
<dbReference type="GO" id="GO:0005737">
    <property type="term" value="C:cytoplasm"/>
    <property type="evidence" value="ECO:0007669"/>
    <property type="project" value="TreeGrafter"/>
</dbReference>
<gene>
    <name evidence="7" type="ORF">C0J27_01580</name>
</gene>
<evidence type="ECO:0000256" key="1">
    <source>
        <dbReference type="ARBA" id="ARBA00022448"/>
    </source>
</evidence>
<keyword evidence="2" id="KW-0249">Electron transport</keyword>
<feature type="domain" description="Thioredoxin" evidence="6">
    <location>
        <begin position="131"/>
        <end position="246"/>
    </location>
</feature>
<dbReference type="EMBL" id="CP025544">
    <property type="protein sequence ID" value="AXK60435.1"/>
    <property type="molecule type" value="Genomic_DNA"/>
</dbReference>
<dbReference type="CDD" id="cd02947">
    <property type="entry name" value="TRX_family"/>
    <property type="match status" value="1"/>
</dbReference>
<evidence type="ECO:0000256" key="2">
    <source>
        <dbReference type="ARBA" id="ARBA00022982"/>
    </source>
</evidence>
<keyword evidence="4" id="KW-0732">Signal</keyword>
<evidence type="ECO:0000256" key="3">
    <source>
        <dbReference type="ARBA" id="ARBA00023157"/>
    </source>
</evidence>
<dbReference type="InterPro" id="IPR004045">
    <property type="entry name" value="Glutathione_S-Trfase_N"/>
</dbReference>
<evidence type="ECO:0000313" key="7">
    <source>
        <dbReference type="EMBL" id="AXK60435.1"/>
    </source>
</evidence>
<dbReference type="PROSITE" id="PS51352">
    <property type="entry name" value="THIOREDOXIN_2"/>
    <property type="match status" value="1"/>
</dbReference>
<dbReference type="Proteomes" id="UP000254834">
    <property type="component" value="Chromosome"/>
</dbReference>
<dbReference type="PROSITE" id="PS50404">
    <property type="entry name" value="GST_NTER"/>
    <property type="match status" value="1"/>
</dbReference>
<evidence type="ECO:0000313" key="8">
    <source>
        <dbReference type="Proteomes" id="UP000254834"/>
    </source>
</evidence>
<proteinExistence type="predicted"/>
<protein>
    <recommendedName>
        <fullName evidence="9">Thioredoxin</fullName>
    </recommendedName>
</protein>
<feature type="domain" description="GST N-terminal" evidence="5">
    <location>
        <begin position="47"/>
        <end position="129"/>
    </location>
</feature>
<dbReference type="PROSITE" id="PS51354">
    <property type="entry name" value="GLUTAREDOXIN_2"/>
    <property type="match status" value="1"/>
</dbReference>
<feature type="signal peptide" evidence="4">
    <location>
        <begin position="1"/>
        <end position="20"/>
    </location>
</feature>
<keyword evidence="8" id="KW-1185">Reference proteome</keyword>
<accession>A0A345ZAW8</accession>
<dbReference type="Pfam" id="PF13417">
    <property type="entry name" value="GST_N_3"/>
    <property type="match status" value="1"/>
</dbReference>